<name>A0A1W6EW88_AMPCP</name>
<protein>
    <submittedName>
        <fullName evidence="1">Venom protein</fullName>
    </submittedName>
</protein>
<proteinExistence type="evidence at transcript level"/>
<dbReference type="EMBL" id="KY563587">
    <property type="protein sequence ID" value="ARK19996.1"/>
    <property type="molecule type" value="mRNA"/>
</dbReference>
<reference evidence="1" key="1">
    <citation type="submission" date="2017-02" db="EMBL/GenBank/DDBJ databases">
        <title>Parasitoid Jewel Wasp Mounts Multi-Pronged Neurochemical Attack to Hijack a Host Brain.</title>
        <authorList>
            <person name="Arvidson R.S."/>
            <person name="Kaiser M."/>
            <person name="Libersat F."/>
            <person name="Adams M.E."/>
        </authorList>
    </citation>
    <scope>NUCLEOTIDE SEQUENCE</scope>
    <source>
        <strain evidence="1">214</strain>
    </source>
</reference>
<sequence length="248" mass="29068">MYFLNRESISLTMNAAILLAILTAISGFQVVRPMFIVNSEDNVEKFRSYIKSTKRDLQIMTLTLLIESIQHTPYIQIIFWIQKQYVQTELQRNLDTAMNRIRAHINAEKLKNNDVEHCYTGTTEYFASILHNATENFKTCAEISNTHIFVHEKFTKISEDIIEELNNVFSSCSIDYETYRYCLFTKIEMIKSKIDKFKILYNTRAHFRQAANQQMLQDSVQCFNDKYKLANEKITEALMSVKQCTEST</sequence>
<dbReference type="AlphaFoldDB" id="A0A1W6EW88"/>
<organism evidence="1">
    <name type="scientific">Ampulex compressa</name>
    <name type="common">Emerald cockroach wasp</name>
    <dbReference type="NCBI Taxonomy" id="860918"/>
    <lineage>
        <taxon>Eukaryota</taxon>
        <taxon>Metazoa</taxon>
        <taxon>Ecdysozoa</taxon>
        <taxon>Arthropoda</taxon>
        <taxon>Hexapoda</taxon>
        <taxon>Insecta</taxon>
        <taxon>Pterygota</taxon>
        <taxon>Neoptera</taxon>
        <taxon>Endopterygota</taxon>
        <taxon>Hymenoptera</taxon>
        <taxon>Apocrita</taxon>
        <taxon>Aculeata</taxon>
        <taxon>Apoidea</taxon>
        <taxon>Ampulicidae</taxon>
        <taxon>Ampulicini</taxon>
        <taxon>Ampulex</taxon>
    </lineage>
</organism>
<accession>A0A1W6EW88</accession>
<evidence type="ECO:0000313" key="1">
    <source>
        <dbReference type="EMBL" id="ARK19996.1"/>
    </source>
</evidence>